<sequence>MASCTTDGGTPSDPDICFTLRSVDDEGLRLQGLADSNTQGARSLSQAAAQGEPAAGLPRQRQWPVPVPCLAMPCEAGQSTIASVPPVARVDFFSTDIHDIRTTCRAELGSVLTRIRPRDLAGSCNVQWEGASAPACDLEIPRCECDEGFGIEAPQDLYLAYKFDDPVDHSNRDPEGKSARIGESALVSSLPSSKASSSEWDSVDSMSSSLASDLINQSRGLGSTRRSRASAIMSQSTFSGVATEGQGGKQDMSTSPSPFAPRSQGYEAAYEAVNRTTVTSSASGTAFGWIRTRGWRLTSLATADARLAGDVSSESWGEGTGTSVRPKTGGVGESLGLIECSEVLEGVVAVAVVGAGRGGGGGGGGAGAGAGLRDWEGRTRNRIREREVGLTESRLLQGRGGFERGRGRGREEEVMVDF</sequence>
<dbReference type="EMBL" id="LVLJ01003709">
    <property type="protein sequence ID" value="OAE20053.1"/>
    <property type="molecule type" value="Genomic_DNA"/>
</dbReference>
<keyword evidence="3" id="KW-1185">Reference proteome</keyword>
<dbReference type="AlphaFoldDB" id="A0A176VI26"/>
<evidence type="ECO:0000256" key="1">
    <source>
        <dbReference type="SAM" id="MobiDB-lite"/>
    </source>
</evidence>
<gene>
    <name evidence="2" type="ORF">AXG93_2584s1370</name>
</gene>
<evidence type="ECO:0000313" key="2">
    <source>
        <dbReference type="EMBL" id="OAE20053.1"/>
    </source>
</evidence>
<accession>A0A176VI26</accession>
<organism evidence="2 3">
    <name type="scientific">Marchantia polymorpha subsp. ruderalis</name>
    <dbReference type="NCBI Taxonomy" id="1480154"/>
    <lineage>
        <taxon>Eukaryota</taxon>
        <taxon>Viridiplantae</taxon>
        <taxon>Streptophyta</taxon>
        <taxon>Embryophyta</taxon>
        <taxon>Marchantiophyta</taxon>
        <taxon>Marchantiopsida</taxon>
        <taxon>Marchantiidae</taxon>
        <taxon>Marchantiales</taxon>
        <taxon>Marchantiaceae</taxon>
        <taxon>Marchantia</taxon>
    </lineage>
</organism>
<dbReference type="Proteomes" id="UP000077202">
    <property type="component" value="Unassembled WGS sequence"/>
</dbReference>
<proteinExistence type="predicted"/>
<feature type="region of interest" description="Disordered" evidence="1">
    <location>
        <begin position="399"/>
        <end position="418"/>
    </location>
</feature>
<feature type="compositionally biased region" description="Basic and acidic residues" evidence="1">
    <location>
        <begin position="401"/>
        <end position="418"/>
    </location>
</feature>
<evidence type="ECO:0000313" key="3">
    <source>
        <dbReference type="Proteomes" id="UP000077202"/>
    </source>
</evidence>
<name>A0A176VI26_MARPO</name>
<comment type="caution">
    <text evidence="2">The sequence shown here is derived from an EMBL/GenBank/DDBJ whole genome shotgun (WGS) entry which is preliminary data.</text>
</comment>
<reference evidence="2" key="1">
    <citation type="submission" date="2016-03" db="EMBL/GenBank/DDBJ databases">
        <title>Mechanisms controlling the formation of the plant cell surface in tip-growing cells are functionally conserved among land plants.</title>
        <authorList>
            <person name="Honkanen S."/>
            <person name="Jones V.A."/>
            <person name="Morieri G."/>
            <person name="Champion C."/>
            <person name="Hetherington A.J."/>
            <person name="Kelly S."/>
            <person name="Saint-Marcoux D."/>
            <person name="Proust H."/>
            <person name="Prescott H."/>
            <person name="Dolan L."/>
        </authorList>
    </citation>
    <scope>NUCLEOTIDE SEQUENCE [LARGE SCALE GENOMIC DNA]</scope>
    <source>
        <tissue evidence="2">Whole gametophyte</tissue>
    </source>
</reference>
<feature type="region of interest" description="Disordered" evidence="1">
    <location>
        <begin position="218"/>
        <end position="262"/>
    </location>
</feature>
<protein>
    <submittedName>
        <fullName evidence="2">Uncharacterized protein</fullName>
    </submittedName>
</protein>